<name>A0A955LWH7_UNCKA</name>
<gene>
    <name evidence="2" type="ORF">KC573_03915</name>
</gene>
<proteinExistence type="predicted"/>
<sequence>MNENDKSQSRLLIIGLGTVLVASGIVFSLLKQPAQQADSNQTAMVSTDAVSQAVVGEEQGNIAAETET</sequence>
<evidence type="ECO:0000256" key="1">
    <source>
        <dbReference type="SAM" id="Phobius"/>
    </source>
</evidence>
<reference evidence="2" key="1">
    <citation type="submission" date="2020-04" db="EMBL/GenBank/DDBJ databases">
        <authorList>
            <person name="Zhang T."/>
        </authorList>
    </citation>
    <scope>NUCLEOTIDE SEQUENCE</scope>
    <source>
        <strain evidence="2">HKST-UBA02</strain>
    </source>
</reference>
<keyword evidence="1" id="KW-0472">Membrane</keyword>
<protein>
    <submittedName>
        <fullName evidence="2">Uncharacterized protein</fullName>
    </submittedName>
</protein>
<accession>A0A955LWH7</accession>
<comment type="caution">
    <text evidence="2">The sequence shown here is derived from an EMBL/GenBank/DDBJ whole genome shotgun (WGS) entry which is preliminary data.</text>
</comment>
<keyword evidence="1" id="KW-1133">Transmembrane helix</keyword>
<dbReference type="Proteomes" id="UP000699691">
    <property type="component" value="Unassembled WGS sequence"/>
</dbReference>
<dbReference type="AlphaFoldDB" id="A0A955LWH7"/>
<reference evidence="2" key="2">
    <citation type="journal article" date="2021" name="Microbiome">
        <title>Successional dynamics and alternative stable states in a saline activated sludge microbial community over 9 years.</title>
        <authorList>
            <person name="Wang Y."/>
            <person name="Ye J."/>
            <person name="Ju F."/>
            <person name="Liu L."/>
            <person name="Boyd J.A."/>
            <person name="Deng Y."/>
            <person name="Parks D.H."/>
            <person name="Jiang X."/>
            <person name="Yin X."/>
            <person name="Woodcroft B.J."/>
            <person name="Tyson G.W."/>
            <person name="Hugenholtz P."/>
            <person name="Polz M.F."/>
            <person name="Zhang T."/>
        </authorList>
    </citation>
    <scope>NUCLEOTIDE SEQUENCE</scope>
    <source>
        <strain evidence="2">HKST-UBA02</strain>
    </source>
</reference>
<evidence type="ECO:0000313" key="3">
    <source>
        <dbReference type="Proteomes" id="UP000699691"/>
    </source>
</evidence>
<organism evidence="2 3">
    <name type="scientific">candidate division WWE3 bacterium</name>
    <dbReference type="NCBI Taxonomy" id="2053526"/>
    <lineage>
        <taxon>Bacteria</taxon>
        <taxon>Katanobacteria</taxon>
    </lineage>
</organism>
<evidence type="ECO:0000313" key="2">
    <source>
        <dbReference type="EMBL" id="MCA9397952.1"/>
    </source>
</evidence>
<feature type="non-terminal residue" evidence="2">
    <location>
        <position position="68"/>
    </location>
</feature>
<dbReference type="EMBL" id="JAGQKY010000208">
    <property type="protein sequence ID" value="MCA9397952.1"/>
    <property type="molecule type" value="Genomic_DNA"/>
</dbReference>
<keyword evidence="1" id="KW-0812">Transmembrane</keyword>
<feature type="transmembrane region" description="Helical" evidence="1">
    <location>
        <begin position="12"/>
        <end position="30"/>
    </location>
</feature>